<sequence length="478" mass="50733">MFPSIPPSTTAPLTATTDTTTATTAATSTVPGTATAGSSRASLLADFWQATQVAFSPPSYASTTHDGADTATATGLSWPAMRDEFSGLLQDPGATFLTFENPEGSDPATRPYALLPLTTKRPFGAAFSDESLAATAASRMRHMALPAIPALEPSPSTSGIGRRSDISISNTVLRKTLLALSGTSTLTADWFATLESLAVDAALETGPYLDARYLLEGLVRRLEIEQAIDAWPVAFERVVSLITRFESRTADAAKALLLTHDSGSRDEALLLAGASTHTSIDRLIAHRLHAIADLPAERRSGAWNDMLASLLRSMAGVNAERLGTLATFISLLPVPEQRTAADAIVTATNKLSTRDGWSELTKSLLNAVAPVDKTAIARAMVHPDRGLYGVPMIATVAVIADETEKIPTQDARALLAHLIEIAATEGEFDHLVFSCGECVEMLHDLHSTCLSAHFEDLAAQAHTKLVEAFDNYKAAVLD</sequence>
<feature type="compositionally biased region" description="Low complexity" evidence="1">
    <location>
        <begin position="7"/>
        <end position="20"/>
    </location>
</feature>
<organism evidence="2 3">
    <name type="scientific">Pandoraea communis</name>
    <dbReference type="NCBI Taxonomy" id="2508297"/>
    <lineage>
        <taxon>Bacteria</taxon>
        <taxon>Pseudomonadati</taxon>
        <taxon>Pseudomonadota</taxon>
        <taxon>Betaproteobacteria</taxon>
        <taxon>Burkholderiales</taxon>
        <taxon>Burkholderiaceae</taxon>
        <taxon>Pandoraea</taxon>
    </lineage>
</organism>
<gene>
    <name evidence="2" type="ORF">PCO31111_02490</name>
</gene>
<dbReference type="EMBL" id="CABPSE010000007">
    <property type="protein sequence ID" value="VVE07740.1"/>
    <property type="molecule type" value="Genomic_DNA"/>
</dbReference>
<protein>
    <submittedName>
        <fullName evidence="2">Uncharacterized protein</fullName>
    </submittedName>
</protein>
<dbReference type="AlphaFoldDB" id="A0A5E4VA18"/>
<evidence type="ECO:0000313" key="3">
    <source>
        <dbReference type="Proteomes" id="UP000383971"/>
    </source>
</evidence>
<reference evidence="2 3" key="1">
    <citation type="submission" date="2019-08" db="EMBL/GenBank/DDBJ databases">
        <authorList>
            <person name="Peeters C."/>
        </authorList>
    </citation>
    <scope>NUCLEOTIDE SEQUENCE [LARGE SCALE GENOMIC DNA]</scope>
    <source>
        <strain evidence="2 3">LMG 31111</strain>
    </source>
</reference>
<dbReference type="Proteomes" id="UP000383971">
    <property type="component" value="Unassembled WGS sequence"/>
</dbReference>
<accession>A0A5E4VA18</accession>
<evidence type="ECO:0000256" key="1">
    <source>
        <dbReference type="SAM" id="MobiDB-lite"/>
    </source>
</evidence>
<feature type="region of interest" description="Disordered" evidence="1">
    <location>
        <begin position="1"/>
        <end position="20"/>
    </location>
</feature>
<keyword evidence="3" id="KW-1185">Reference proteome</keyword>
<proteinExistence type="predicted"/>
<evidence type="ECO:0000313" key="2">
    <source>
        <dbReference type="EMBL" id="VVE07740.1"/>
    </source>
</evidence>
<name>A0A5E4VA18_9BURK</name>
<dbReference type="RefSeq" id="WP_150585172.1">
    <property type="nucleotide sequence ID" value="NZ_CABPSE010000007.1"/>
</dbReference>